<dbReference type="EMBL" id="FJ113156">
    <property type="protein sequence ID" value="AFG43919.1"/>
    <property type="molecule type" value="Genomic_DNA"/>
</dbReference>
<evidence type="ECO:0008006" key="18">
    <source>
        <dbReference type="Google" id="ProtNLM"/>
    </source>
</evidence>
<dbReference type="Gene3D" id="3.20.20.80">
    <property type="entry name" value="Glycosidases"/>
    <property type="match status" value="1"/>
</dbReference>
<evidence type="ECO:0000256" key="2">
    <source>
        <dbReference type="ARBA" id="ARBA00022801"/>
    </source>
</evidence>
<dbReference type="EMBL" id="FJ113143">
    <property type="protein sequence ID" value="AFG43931.1"/>
    <property type="molecule type" value="Genomic_DNA"/>
</dbReference>
<comment type="similarity">
    <text evidence="1 4">Belongs to the glycosyl hydrolase 17 family.</text>
</comment>
<feature type="non-terminal residue" evidence="16">
    <location>
        <position position="1"/>
    </location>
</feature>
<evidence type="ECO:0000313" key="5">
    <source>
        <dbReference type="EMBL" id="AFG43916.1"/>
    </source>
</evidence>
<organism evidence="16">
    <name type="scientific">Pinus taeda</name>
    <name type="common">Loblolly pine</name>
    <dbReference type="NCBI Taxonomy" id="3352"/>
    <lineage>
        <taxon>Eukaryota</taxon>
        <taxon>Viridiplantae</taxon>
        <taxon>Streptophyta</taxon>
        <taxon>Embryophyta</taxon>
        <taxon>Tracheophyta</taxon>
        <taxon>Spermatophyta</taxon>
        <taxon>Pinopsida</taxon>
        <taxon>Pinidae</taxon>
        <taxon>Conifers I</taxon>
        <taxon>Pinales</taxon>
        <taxon>Pinaceae</taxon>
        <taxon>Pinus</taxon>
        <taxon>Pinus subgen. Pinus</taxon>
    </lineage>
</organism>
<dbReference type="EMBL" id="FJ113146">
    <property type="protein sequence ID" value="AFG43921.1"/>
    <property type="molecule type" value="Genomic_DNA"/>
</dbReference>
<dbReference type="EMBL" id="FJ113155">
    <property type="protein sequence ID" value="AFG43928.1"/>
    <property type="molecule type" value="Genomic_DNA"/>
</dbReference>
<accession>H9V2D6</accession>
<dbReference type="AlphaFoldDB" id="H9V2D6"/>
<dbReference type="GO" id="GO:0005975">
    <property type="term" value="P:carbohydrate metabolic process"/>
    <property type="evidence" value="ECO:0007669"/>
    <property type="project" value="InterPro"/>
</dbReference>
<dbReference type="EMBL" id="FJ113144">
    <property type="protein sequence ID" value="AFG43929.1"/>
    <property type="molecule type" value="Genomic_DNA"/>
</dbReference>
<evidence type="ECO:0000313" key="6">
    <source>
        <dbReference type="EMBL" id="AFG43918.1"/>
    </source>
</evidence>
<dbReference type="Pfam" id="PF00332">
    <property type="entry name" value="Glyco_hydro_17"/>
    <property type="match status" value="1"/>
</dbReference>
<protein>
    <recommendedName>
        <fullName evidence="18">Glucan endo-1,3-beta-D-glucosidase</fullName>
    </recommendedName>
</protein>
<dbReference type="InterPro" id="IPR017853">
    <property type="entry name" value="GH"/>
</dbReference>
<evidence type="ECO:0000313" key="17">
    <source>
        <dbReference type="EMBL" id="AFG43931.1"/>
    </source>
</evidence>
<keyword evidence="3" id="KW-0326">Glycosidase</keyword>
<proteinExistence type="inferred from homology"/>
<evidence type="ECO:0000313" key="11">
    <source>
        <dbReference type="EMBL" id="AFG43924.1"/>
    </source>
</evidence>
<keyword evidence="2" id="KW-0378">Hydrolase</keyword>
<evidence type="ECO:0000313" key="7">
    <source>
        <dbReference type="EMBL" id="AFG43919.1"/>
    </source>
</evidence>
<evidence type="ECO:0000313" key="13">
    <source>
        <dbReference type="EMBL" id="AFG43926.1"/>
    </source>
</evidence>
<feature type="non-terminal residue" evidence="16">
    <location>
        <position position="143"/>
    </location>
</feature>
<gene>
    <name evidence="16" type="ORF">UMN_3920_01</name>
</gene>
<dbReference type="EMBL" id="FJ113148">
    <property type="protein sequence ID" value="AFG43922.1"/>
    <property type="molecule type" value="Genomic_DNA"/>
</dbReference>
<dbReference type="EMBL" id="FJ113151">
    <property type="protein sequence ID" value="AFG43918.1"/>
    <property type="molecule type" value="Genomic_DNA"/>
</dbReference>
<dbReference type="EMBL" id="FJ113153">
    <property type="protein sequence ID" value="AFG43925.1"/>
    <property type="molecule type" value="Genomic_DNA"/>
</dbReference>
<evidence type="ECO:0000313" key="9">
    <source>
        <dbReference type="EMBL" id="AFG43922.1"/>
    </source>
</evidence>
<name>H9V2D6_PINTA</name>
<evidence type="ECO:0000313" key="10">
    <source>
        <dbReference type="EMBL" id="AFG43923.1"/>
    </source>
</evidence>
<dbReference type="EMBL" id="FJ113147">
    <property type="protein sequence ID" value="AFG43926.1"/>
    <property type="molecule type" value="Genomic_DNA"/>
</dbReference>
<dbReference type="SUPFAM" id="SSF51445">
    <property type="entry name" value="(Trans)glycosidases"/>
    <property type="match status" value="1"/>
</dbReference>
<evidence type="ECO:0000313" key="16">
    <source>
        <dbReference type="EMBL" id="AFG43929.1"/>
    </source>
</evidence>
<dbReference type="PANTHER" id="PTHR32227">
    <property type="entry name" value="GLUCAN ENDO-1,3-BETA-GLUCOSIDASE BG1-RELATED-RELATED"/>
    <property type="match status" value="1"/>
</dbReference>
<evidence type="ECO:0000256" key="3">
    <source>
        <dbReference type="ARBA" id="ARBA00023295"/>
    </source>
</evidence>
<evidence type="ECO:0000256" key="1">
    <source>
        <dbReference type="ARBA" id="ARBA00008773"/>
    </source>
</evidence>
<dbReference type="EMBL" id="FJ113145">
    <property type="protein sequence ID" value="AFG43923.1"/>
    <property type="molecule type" value="Genomic_DNA"/>
</dbReference>
<dbReference type="GO" id="GO:0004553">
    <property type="term" value="F:hydrolase activity, hydrolyzing O-glycosyl compounds"/>
    <property type="evidence" value="ECO:0007669"/>
    <property type="project" value="InterPro"/>
</dbReference>
<evidence type="ECO:0000256" key="4">
    <source>
        <dbReference type="RuleBase" id="RU004335"/>
    </source>
</evidence>
<dbReference type="EMBL" id="FJ113160">
    <property type="protein sequence ID" value="AFG43916.1"/>
    <property type="molecule type" value="Genomic_DNA"/>
</dbReference>
<sequence length="143" mass="15417">GINYGLLGDDLPPPEQAVALIKSMGFGQVKIFDSDPNILNALANTSLRVVMAATNEELETLAASPAAAAEWLDQQVRPHLPAARIRMITVGNELLSHPEINQPRWPLLLPAMQNLQEALQAAGLSHQIKVSTCIAMDALNVSY</sequence>
<dbReference type="EMBL" id="FJ113157">
    <property type="protein sequence ID" value="AFG43927.1"/>
    <property type="molecule type" value="Genomic_DNA"/>
</dbReference>
<evidence type="ECO:0000313" key="14">
    <source>
        <dbReference type="EMBL" id="AFG43927.1"/>
    </source>
</evidence>
<dbReference type="EMBL" id="FJ113154">
    <property type="protein sequence ID" value="AFG43924.1"/>
    <property type="molecule type" value="Genomic_DNA"/>
</dbReference>
<dbReference type="InterPro" id="IPR044965">
    <property type="entry name" value="Glyco_hydro_17_plant"/>
</dbReference>
<evidence type="ECO:0000313" key="12">
    <source>
        <dbReference type="EMBL" id="AFG43925.1"/>
    </source>
</evidence>
<evidence type="ECO:0000313" key="8">
    <source>
        <dbReference type="EMBL" id="AFG43921.1"/>
    </source>
</evidence>
<evidence type="ECO:0000313" key="15">
    <source>
        <dbReference type="EMBL" id="AFG43928.1"/>
    </source>
</evidence>
<dbReference type="InterPro" id="IPR000490">
    <property type="entry name" value="Glyco_hydro_17"/>
</dbReference>
<reference evidence="16" key="1">
    <citation type="submission" date="2008-08" db="EMBL/GenBank/DDBJ databases">
        <title>Nucleotide Diversity and Divergence in the Loblolly Pine Gene Space.</title>
        <authorList>
            <person name="Neale D.B."/>
            <person name="Wegrzyn J.L."/>
            <person name="Lee J.M."/>
            <person name="Eckert A.J."/>
            <person name="Liechty J.D."/>
            <person name="Stevens K.A."/>
            <person name="Langley C.H."/>
        </authorList>
    </citation>
    <scope>NUCLEOTIDE SEQUENCE</scope>
    <source>
        <strain evidence="5">4414</strain>
        <strain evidence="16">4415</strain>
        <strain evidence="12">4416</strain>
        <strain evidence="11">4417</strain>
        <strain evidence="9">4419</strain>
        <strain evidence="15">4420</strain>
        <strain evidence="17">4421</strain>
        <strain evidence="6">4422</strain>
        <strain evidence="14">4423</strain>
        <strain evidence="10">4424</strain>
        <strain evidence="8">4425</strain>
        <strain evidence="13">4428</strain>
        <strain evidence="7">4430</strain>
        <tissue evidence="16">Megagametophyte</tissue>
    </source>
</reference>